<feature type="domain" description="OmpA-like" evidence="9">
    <location>
        <begin position="119"/>
        <end position="235"/>
    </location>
</feature>
<dbReference type="InterPro" id="IPR036737">
    <property type="entry name" value="OmpA-like_sf"/>
</dbReference>
<gene>
    <name evidence="10" type="ORF">F8A88_14825</name>
</gene>
<dbReference type="Gene3D" id="3.30.1330.60">
    <property type="entry name" value="OmpA-like domain"/>
    <property type="match status" value="1"/>
</dbReference>
<dbReference type="InterPro" id="IPR025713">
    <property type="entry name" value="MotB-like_N_dom"/>
</dbReference>
<evidence type="ECO:0000313" key="11">
    <source>
        <dbReference type="Proteomes" id="UP000438699"/>
    </source>
</evidence>
<reference evidence="10 11" key="1">
    <citation type="journal article" date="2017" name="Int. J. Syst. Evol. Microbiol.">
        <title>Desulfovibrio senegalensis sp. nov., a mesophilic sulfate reducer isolated from marine sediment.</title>
        <authorList>
            <person name="Thioye A."/>
            <person name="Gam Z.B.A."/>
            <person name="Mbengue M."/>
            <person name="Cayol J.L."/>
            <person name="Joseph-Bartoli M."/>
            <person name="Toure-Kane C."/>
            <person name="Labat M."/>
        </authorList>
    </citation>
    <scope>NUCLEOTIDE SEQUENCE [LARGE SCALE GENOMIC DNA]</scope>
    <source>
        <strain evidence="10 11">DSM 101509</strain>
    </source>
</reference>
<name>A0A6N6MZC9_9BACT</name>
<comment type="caution">
    <text evidence="10">The sequence shown here is derived from an EMBL/GenBank/DDBJ whole genome shotgun (WGS) entry which is preliminary data.</text>
</comment>
<evidence type="ECO:0000256" key="1">
    <source>
        <dbReference type="ARBA" id="ARBA00004162"/>
    </source>
</evidence>
<dbReference type="Pfam" id="PF00691">
    <property type="entry name" value="OmpA"/>
    <property type="match status" value="1"/>
</dbReference>
<dbReference type="RefSeq" id="WP_151151962.1">
    <property type="nucleotide sequence ID" value="NZ_WAIE01000009.1"/>
</dbReference>
<evidence type="ECO:0000256" key="3">
    <source>
        <dbReference type="ARBA" id="ARBA00022475"/>
    </source>
</evidence>
<dbReference type="SUPFAM" id="SSF103088">
    <property type="entry name" value="OmpA-like"/>
    <property type="match status" value="1"/>
</dbReference>
<dbReference type="Proteomes" id="UP000438699">
    <property type="component" value="Unassembled WGS sequence"/>
</dbReference>
<dbReference type="EMBL" id="WAIE01000009">
    <property type="protein sequence ID" value="KAB1438992.1"/>
    <property type="molecule type" value="Genomic_DNA"/>
</dbReference>
<evidence type="ECO:0000256" key="4">
    <source>
        <dbReference type="ARBA" id="ARBA00022692"/>
    </source>
</evidence>
<dbReference type="InterPro" id="IPR006665">
    <property type="entry name" value="OmpA-like"/>
</dbReference>
<proteinExistence type="inferred from homology"/>
<evidence type="ECO:0000256" key="7">
    <source>
        <dbReference type="PROSITE-ProRule" id="PRU00473"/>
    </source>
</evidence>
<sequence>MARKEKKEKCPPLALWLVTFSDLTTLLLTFFVLLLTMSSMDSSLLTTVTLTTADLGLLDIRGSGKVTATERLVAEMMEKPWEVMDKQNRIKDLLYPEDTMPLELNKRELSENLDILARNDGVALVITDKLLFREGSTELSDAGKYVVGRLAPVINYMTAPVNVVGYADTLAEGVDPYAVSEDRALSVLTCLQDNKVPQKRFSLSAYGNDRPRYTGENPELRAKNRRVEILLKTRVAVGSYL</sequence>
<dbReference type="AlphaFoldDB" id="A0A6N6MZC9"/>
<keyword evidence="5 8" id="KW-1133">Transmembrane helix</keyword>
<evidence type="ECO:0000313" key="10">
    <source>
        <dbReference type="EMBL" id="KAB1438992.1"/>
    </source>
</evidence>
<evidence type="ECO:0000256" key="5">
    <source>
        <dbReference type="ARBA" id="ARBA00022989"/>
    </source>
</evidence>
<dbReference type="GO" id="GO:0005886">
    <property type="term" value="C:plasma membrane"/>
    <property type="evidence" value="ECO:0007669"/>
    <property type="project" value="UniProtKB-SubCell"/>
</dbReference>
<feature type="transmembrane region" description="Helical" evidence="8">
    <location>
        <begin position="12"/>
        <end position="35"/>
    </location>
</feature>
<keyword evidence="3" id="KW-1003">Cell membrane</keyword>
<keyword evidence="4 8" id="KW-0812">Transmembrane</keyword>
<dbReference type="InterPro" id="IPR050330">
    <property type="entry name" value="Bact_OuterMem_StrucFunc"/>
</dbReference>
<keyword evidence="11" id="KW-1185">Reference proteome</keyword>
<evidence type="ECO:0000259" key="9">
    <source>
        <dbReference type="PROSITE" id="PS51123"/>
    </source>
</evidence>
<dbReference type="PANTHER" id="PTHR30329">
    <property type="entry name" value="STATOR ELEMENT OF FLAGELLAR MOTOR COMPLEX"/>
    <property type="match status" value="1"/>
</dbReference>
<dbReference type="Pfam" id="PF13677">
    <property type="entry name" value="MotB_plug"/>
    <property type="match status" value="1"/>
</dbReference>
<evidence type="ECO:0000256" key="6">
    <source>
        <dbReference type="ARBA" id="ARBA00023136"/>
    </source>
</evidence>
<comment type="subcellular location">
    <subcellularLocation>
        <location evidence="1">Cell membrane</location>
        <topology evidence="1">Single-pass membrane protein</topology>
    </subcellularLocation>
</comment>
<accession>A0A6N6MZC9</accession>
<dbReference type="PANTHER" id="PTHR30329:SF21">
    <property type="entry name" value="LIPOPROTEIN YIAD-RELATED"/>
    <property type="match status" value="1"/>
</dbReference>
<organism evidence="10 11">
    <name type="scientific">Pseudodesulfovibrio senegalensis</name>
    <dbReference type="NCBI Taxonomy" id="1721087"/>
    <lineage>
        <taxon>Bacteria</taxon>
        <taxon>Pseudomonadati</taxon>
        <taxon>Thermodesulfobacteriota</taxon>
        <taxon>Desulfovibrionia</taxon>
        <taxon>Desulfovibrionales</taxon>
        <taxon>Desulfovibrionaceae</taxon>
    </lineage>
</organism>
<evidence type="ECO:0000256" key="2">
    <source>
        <dbReference type="ARBA" id="ARBA00008914"/>
    </source>
</evidence>
<dbReference type="PROSITE" id="PS51123">
    <property type="entry name" value="OMPA_2"/>
    <property type="match status" value="1"/>
</dbReference>
<protein>
    <submittedName>
        <fullName evidence="10">OmpA family protein</fullName>
    </submittedName>
</protein>
<evidence type="ECO:0000256" key="8">
    <source>
        <dbReference type="SAM" id="Phobius"/>
    </source>
</evidence>
<keyword evidence="6 7" id="KW-0472">Membrane</keyword>
<dbReference type="CDD" id="cd07185">
    <property type="entry name" value="OmpA_C-like"/>
    <property type="match status" value="1"/>
</dbReference>
<comment type="similarity">
    <text evidence="2">Belongs to the MotB family.</text>
</comment>
<dbReference type="OrthoDB" id="9805566at2"/>